<dbReference type="EMBL" id="LXTC01000004">
    <property type="protein sequence ID" value="OBA20326.1"/>
    <property type="molecule type" value="Genomic_DNA"/>
</dbReference>
<keyword evidence="2" id="KW-0539">Nucleus</keyword>
<organism evidence="4 5">
    <name type="scientific">Metschnikowia bicuspidata var. bicuspidata NRRL YB-4993</name>
    <dbReference type="NCBI Taxonomy" id="869754"/>
    <lineage>
        <taxon>Eukaryota</taxon>
        <taxon>Fungi</taxon>
        <taxon>Dikarya</taxon>
        <taxon>Ascomycota</taxon>
        <taxon>Saccharomycotina</taxon>
        <taxon>Pichiomycetes</taxon>
        <taxon>Metschnikowiaceae</taxon>
        <taxon>Metschnikowia</taxon>
    </lineage>
</organism>
<evidence type="ECO:0000313" key="4">
    <source>
        <dbReference type="EMBL" id="OBA20326.1"/>
    </source>
</evidence>
<evidence type="ECO:0000256" key="1">
    <source>
        <dbReference type="ARBA" id="ARBA00004604"/>
    </source>
</evidence>
<dbReference type="RefSeq" id="XP_018710848.1">
    <property type="nucleotide sequence ID" value="XM_018858932.1"/>
</dbReference>
<dbReference type="OrthoDB" id="427886at2759"/>
<accession>A0A1A0H8H7</accession>
<dbReference type="GeneID" id="30031908"/>
<feature type="domain" description="Fcf2 pre-rRNA processing C-terminal" evidence="3">
    <location>
        <begin position="84"/>
        <end position="176"/>
    </location>
</feature>
<evidence type="ECO:0000313" key="5">
    <source>
        <dbReference type="Proteomes" id="UP000092555"/>
    </source>
</evidence>
<dbReference type="InterPro" id="IPR039883">
    <property type="entry name" value="Fcf2/DNTTIP2"/>
</dbReference>
<dbReference type="GO" id="GO:0005730">
    <property type="term" value="C:nucleolus"/>
    <property type="evidence" value="ECO:0007669"/>
    <property type="project" value="UniProtKB-SubCell"/>
</dbReference>
<comment type="caution">
    <text evidence="4">The sequence shown here is derived from an EMBL/GenBank/DDBJ whole genome shotgun (WGS) entry which is preliminary data.</text>
</comment>
<dbReference type="GO" id="GO:0000480">
    <property type="term" value="P:endonucleolytic cleavage in 5'-ETS of tricistronic rRNA transcript (SSU-rRNA, 5.8S rRNA, LSU-rRNA)"/>
    <property type="evidence" value="ECO:0007669"/>
    <property type="project" value="EnsemblFungi"/>
</dbReference>
<dbReference type="PANTHER" id="PTHR21686:SF12">
    <property type="entry name" value="DEOXYNUCLEOTIDYLTRANSFERASE TERMINAL-INTERACTING PROTEIN 2"/>
    <property type="match status" value="1"/>
</dbReference>
<dbReference type="PANTHER" id="PTHR21686">
    <property type="entry name" value="DEOXYNUCLEOTIDYLTRANSFERASE TERMINAL-INTERACTING PROTEIN 2"/>
    <property type="match status" value="1"/>
</dbReference>
<comment type="subcellular location">
    <subcellularLocation>
        <location evidence="1">Nucleus</location>
        <location evidence="1">Nucleolus</location>
    </subcellularLocation>
</comment>
<gene>
    <name evidence="4" type="ORF">METBIDRAFT_78745</name>
</gene>
<dbReference type="InterPro" id="IPR014810">
    <property type="entry name" value="Fcf2_C"/>
</dbReference>
<protein>
    <submittedName>
        <fullName evidence="4">Fcf2-domain-containing protein</fullName>
    </submittedName>
</protein>
<reference evidence="4 5" key="1">
    <citation type="submission" date="2016-05" db="EMBL/GenBank/DDBJ databases">
        <title>Comparative genomics of biotechnologically important yeasts.</title>
        <authorList>
            <consortium name="DOE Joint Genome Institute"/>
            <person name="Riley R."/>
            <person name="Haridas S."/>
            <person name="Wolfe K.H."/>
            <person name="Lopes M.R."/>
            <person name="Hittinger C.T."/>
            <person name="Goker M."/>
            <person name="Salamov A."/>
            <person name="Wisecaver J."/>
            <person name="Long T.M."/>
            <person name="Aerts A.L."/>
            <person name="Barry K."/>
            <person name="Choi C."/>
            <person name="Clum A."/>
            <person name="Coughlan A.Y."/>
            <person name="Deshpande S."/>
            <person name="Douglass A.P."/>
            <person name="Hanson S.J."/>
            <person name="Klenk H.-P."/>
            <person name="LaButti K."/>
            <person name="Lapidus A."/>
            <person name="Lindquist E."/>
            <person name="Lipzen A."/>
            <person name="Meier-kolthoff J.P."/>
            <person name="Ohm R.A."/>
            <person name="Otillar R.P."/>
            <person name="Pangilinan J."/>
            <person name="Peng Y."/>
            <person name="Rokas A."/>
            <person name="Rosa C.A."/>
            <person name="Scheuner C."/>
            <person name="Sibirny A.A."/>
            <person name="Slot J.C."/>
            <person name="Stielow J.B."/>
            <person name="Sun H."/>
            <person name="Kurtzman C.P."/>
            <person name="Blackwell M."/>
            <person name="Grigoriev I.V."/>
            <person name="Jeffries T.W."/>
        </authorList>
    </citation>
    <scope>NUCLEOTIDE SEQUENCE [LARGE SCALE GENOMIC DNA]</scope>
    <source>
        <strain evidence="4 5">NRRL YB-4993</strain>
    </source>
</reference>
<evidence type="ECO:0000256" key="2">
    <source>
        <dbReference type="ARBA" id="ARBA00023242"/>
    </source>
</evidence>
<dbReference type="AlphaFoldDB" id="A0A1A0H8H7"/>
<proteinExistence type="predicted"/>
<dbReference type="GO" id="GO:0003723">
    <property type="term" value="F:RNA binding"/>
    <property type="evidence" value="ECO:0007669"/>
    <property type="project" value="TreeGrafter"/>
</dbReference>
<sequence>MVPDLAETSLDQLFQALAQETKPVVDDEMSEFDKIQRQIEQLPKIESGLEASMQKAVDQKPLRSFAVKIDDPVTRARKVKKEEKTDSGDDWFNMKKPEITPEIKRDLLILKNRSALDPKRHYKKEKWQVPKFFQTGTIIEGNTEFYSARISRKNRGKTLAAEILNDSTTTEYFKRKYTEIQKVNKSGGKSHYNKLKSKRRGY</sequence>
<dbReference type="GO" id="GO:0000472">
    <property type="term" value="P:endonucleolytic cleavage to generate mature 5'-end of SSU-rRNA from (SSU-rRNA, 5.8S rRNA, LSU-rRNA)"/>
    <property type="evidence" value="ECO:0007669"/>
    <property type="project" value="EnsemblFungi"/>
</dbReference>
<dbReference type="Proteomes" id="UP000092555">
    <property type="component" value="Unassembled WGS sequence"/>
</dbReference>
<dbReference type="GO" id="GO:0000447">
    <property type="term" value="P:endonucleolytic cleavage in ITS1 to separate SSU-rRNA from 5.8S rRNA and LSU-rRNA from tricistronic rRNA transcript (SSU-rRNA, 5.8S rRNA, LSU-rRNA)"/>
    <property type="evidence" value="ECO:0007669"/>
    <property type="project" value="EnsemblFungi"/>
</dbReference>
<dbReference type="Pfam" id="PF08698">
    <property type="entry name" value="Fcf2"/>
    <property type="match status" value="1"/>
</dbReference>
<keyword evidence="5" id="KW-1185">Reference proteome</keyword>
<name>A0A1A0H8H7_9ASCO</name>
<dbReference type="STRING" id="869754.A0A1A0H8H7"/>
<evidence type="ECO:0000259" key="3">
    <source>
        <dbReference type="Pfam" id="PF08698"/>
    </source>
</evidence>